<proteinExistence type="predicted"/>
<accession>A0ACA9ND42</accession>
<evidence type="ECO:0000313" key="2">
    <source>
        <dbReference type="Proteomes" id="UP000789920"/>
    </source>
</evidence>
<dbReference type="EMBL" id="CAJVQC010013314">
    <property type="protein sequence ID" value="CAG8647112.1"/>
    <property type="molecule type" value="Genomic_DNA"/>
</dbReference>
<gene>
    <name evidence="1" type="ORF">RPERSI_LOCUS7721</name>
</gene>
<reference evidence="1" key="1">
    <citation type="submission" date="2021-06" db="EMBL/GenBank/DDBJ databases">
        <authorList>
            <person name="Kallberg Y."/>
            <person name="Tangrot J."/>
            <person name="Rosling A."/>
        </authorList>
    </citation>
    <scope>NUCLEOTIDE SEQUENCE</scope>
    <source>
        <strain evidence="1">MA461A</strain>
    </source>
</reference>
<comment type="caution">
    <text evidence="1">The sequence shown here is derived from an EMBL/GenBank/DDBJ whole genome shotgun (WGS) entry which is preliminary data.</text>
</comment>
<organism evidence="1 2">
    <name type="scientific">Racocetra persica</name>
    <dbReference type="NCBI Taxonomy" id="160502"/>
    <lineage>
        <taxon>Eukaryota</taxon>
        <taxon>Fungi</taxon>
        <taxon>Fungi incertae sedis</taxon>
        <taxon>Mucoromycota</taxon>
        <taxon>Glomeromycotina</taxon>
        <taxon>Glomeromycetes</taxon>
        <taxon>Diversisporales</taxon>
        <taxon>Gigasporaceae</taxon>
        <taxon>Racocetra</taxon>
    </lineage>
</organism>
<keyword evidence="2" id="KW-1185">Reference proteome</keyword>
<evidence type="ECO:0000313" key="1">
    <source>
        <dbReference type="EMBL" id="CAG8647112.1"/>
    </source>
</evidence>
<dbReference type="Proteomes" id="UP000789920">
    <property type="component" value="Unassembled WGS sequence"/>
</dbReference>
<name>A0ACA9ND42_9GLOM</name>
<sequence length="89" mass="10583">MEFSKEPNCYDLNFSSQKLGEHTRNKLYSFCYDTPKNQKEAEDKTKEVIKALFNKVINDSSIFPEKPDKLVIRLSFEEYDNLKLFIHEN</sequence>
<feature type="non-terminal residue" evidence="1">
    <location>
        <position position="89"/>
    </location>
</feature>
<protein>
    <submittedName>
        <fullName evidence="1">3837_t:CDS:1</fullName>
    </submittedName>
</protein>